<evidence type="ECO:0000313" key="2">
    <source>
        <dbReference type="EMBL" id="MBB5897786.1"/>
    </source>
</evidence>
<dbReference type="Pfam" id="PF02567">
    <property type="entry name" value="PhzC-PhzF"/>
    <property type="match status" value="1"/>
</dbReference>
<comment type="caution">
    <text evidence="2">The sequence shown here is derived from an EMBL/GenBank/DDBJ whole genome shotgun (WGS) entry which is preliminary data.</text>
</comment>
<keyword evidence="3" id="KW-1185">Reference proteome</keyword>
<sequence length="285" mass="30123">MIAYHLVDMFADGPLTGCALAVVPDAEHLDDETMAAIARELGTSETAFVLPPTLPEATHRVRIFTPQGESPFGGHSAVGTACTLVRLGRLAPGRLVQECGERVLPVDADAEHATLTASRPLDTTRFDATSLAEACSVPPHGLAATAGFGPAFHLMPIDPDALAVAALRPEHPVWRTEKDLFVFAWHPEERTAHARMFAPGYGMPEDPACASAALALGAWLVDNGLLPADTGCHEYRVRQGIELRRPSTLHGQVHVADGRVVSATVTGAVLPAASGHLTVPEPARL</sequence>
<protein>
    <submittedName>
        <fullName evidence="2">Trans-2,3-dihydro-3-hydroxyanthranilate isomerase</fullName>
        <ecNumber evidence="2">5.3.3.17</ecNumber>
    </submittedName>
</protein>
<organism evidence="2 3">
    <name type="scientific">Kutzneria kofuensis</name>
    <dbReference type="NCBI Taxonomy" id="103725"/>
    <lineage>
        <taxon>Bacteria</taxon>
        <taxon>Bacillati</taxon>
        <taxon>Actinomycetota</taxon>
        <taxon>Actinomycetes</taxon>
        <taxon>Pseudonocardiales</taxon>
        <taxon>Pseudonocardiaceae</taxon>
        <taxon>Kutzneria</taxon>
    </lineage>
</organism>
<dbReference type="PANTHER" id="PTHR13774">
    <property type="entry name" value="PHENAZINE BIOSYNTHESIS PROTEIN"/>
    <property type="match status" value="1"/>
</dbReference>
<dbReference type="EMBL" id="JACHIR010000003">
    <property type="protein sequence ID" value="MBB5897786.1"/>
    <property type="molecule type" value="Genomic_DNA"/>
</dbReference>
<evidence type="ECO:0000256" key="1">
    <source>
        <dbReference type="PIRSR" id="PIRSR016184-1"/>
    </source>
</evidence>
<dbReference type="PIRSF" id="PIRSF016184">
    <property type="entry name" value="PhzC_PhzF"/>
    <property type="match status" value="1"/>
</dbReference>
<accession>A0A7W9NMQ6</accession>
<dbReference type="EC" id="5.3.3.17" evidence="2"/>
<gene>
    <name evidence="2" type="ORF">BJ998_009045</name>
</gene>
<dbReference type="SUPFAM" id="SSF54506">
    <property type="entry name" value="Diaminopimelate epimerase-like"/>
    <property type="match status" value="1"/>
</dbReference>
<proteinExistence type="predicted"/>
<dbReference type="PANTHER" id="PTHR13774:SF32">
    <property type="entry name" value="ANTISENSE-ENHANCING SEQUENCE 1"/>
    <property type="match status" value="1"/>
</dbReference>
<evidence type="ECO:0000313" key="3">
    <source>
        <dbReference type="Proteomes" id="UP000585638"/>
    </source>
</evidence>
<name>A0A7W9NMQ6_9PSEU</name>
<dbReference type="InterPro" id="IPR003719">
    <property type="entry name" value="Phenazine_PhzF-like"/>
</dbReference>
<dbReference type="RefSeq" id="WP_184870222.1">
    <property type="nucleotide sequence ID" value="NZ_BAAAWY010000021.1"/>
</dbReference>
<dbReference type="GO" id="GO:0102943">
    <property type="term" value="F:trans-2,3-dihydro-3-hydroxy-anthranilate isomerase activity"/>
    <property type="evidence" value="ECO:0007669"/>
    <property type="project" value="UniProtKB-EC"/>
</dbReference>
<keyword evidence="2" id="KW-0413">Isomerase</keyword>
<dbReference type="Proteomes" id="UP000585638">
    <property type="component" value="Unassembled WGS sequence"/>
</dbReference>
<dbReference type="GO" id="GO:0005737">
    <property type="term" value="C:cytoplasm"/>
    <property type="evidence" value="ECO:0007669"/>
    <property type="project" value="TreeGrafter"/>
</dbReference>
<dbReference type="NCBIfam" id="TIGR00654">
    <property type="entry name" value="PhzF_family"/>
    <property type="match status" value="1"/>
</dbReference>
<dbReference type="AlphaFoldDB" id="A0A7W9NMQ6"/>
<reference evidence="2 3" key="1">
    <citation type="submission" date="2020-08" db="EMBL/GenBank/DDBJ databases">
        <title>Sequencing the genomes of 1000 actinobacteria strains.</title>
        <authorList>
            <person name="Klenk H.-P."/>
        </authorList>
    </citation>
    <scope>NUCLEOTIDE SEQUENCE [LARGE SCALE GENOMIC DNA]</scope>
    <source>
        <strain evidence="2 3">DSM 43851</strain>
    </source>
</reference>
<dbReference type="Gene3D" id="3.10.310.10">
    <property type="entry name" value="Diaminopimelate Epimerase, Chain A, domain 1"/>
    <property type="match status" value="2"/>
</dbReference>
<feature type="active site" evidence="1">
    <location>
        <position position="45"/>
    </location>
</feature>